<evidence type="ECO:0000256" key="5">
    <source>
        <dbReference type="ARBA" id="ARBA00022692"/>
    </source>
</evidence>
<dbReference type="GeneID" id="80885917"/>
<proteinExistence type="inferred from homology"/>
<keyword evidence="4 10" id="KW-0645">Protease</keyword>
<comment type="catalytic activity">
    <reaction evidence="1 10">
        <text>Cleaves type-1 transmembrane domains using a catalytic dyad composed of serine and histidine that are contributed by different transmembrane domains.</text>
        <dbReference type="EC" id="3.4.21.105"/>
    </reaction>
</comment>
<protein>
    <recommendedName>
        <fullName evidence="10">Rhomboid-type serine protease</fullName>
        <ecNumber evidence="10">3.4.21.105</ecNumber>
    </recommendedName>
</protein>
<feature type="transmembrane region" description="Helical" evidence="10">
    <location>
        <begin position="220"/>
        <end position="242"/>
    </location>
</feature>
<dbReference type="AlphaFoldDB" id="A0AAD7QLG9"/>
<accession>A0AAD7QLG9</accession>
<keyword evidence="5 10" id="KW-0812">Transmembrane</keyword>
<keyword evidence="14" id="KW-1185">Reference proteome</keyword>
<keyword evidence="6 10" id="KW-0378">Hydrolase</keyword>
<dbReference type="GO" id="GO:0006508">
    <property type="term" value="P:proteolysis"/>
    <property type="evidence" value="ECO:0007669"/>
    <property type="project" value="UniProtKB-KW"/>
</dbReference>
<dbReference type="PANTHER" id="PTHR22936">
    <property type="entry name" value="RHOMBOID-RELATED"/>
    <property type="match status" value="1"/>
</dbReference>
<dbReference type="InterPro" id="IPR022764">
    <property type="entry name" value="Peptidase_S54_rhomboid_dom"/>
</dbReference>
<evidence type="ECO:0000256" key="11">
    <source>
        <dbReference type="SAM" id="MobiDB-lite"/>
    </source>
</evidence>
<feature type="compositionally biased region" description="Polar residues" evidence="11">
    <location>
        <begin position="82"/>
        <end position="91"/>
    </location>
</feature>
<comment type="function">
    <text evidence="10">Serine protease involved in intramembrane proteolysis.</text>
</comment>
<dbReference type="Pfam" id="PF01694">
    <property type="entry name" value="Rhomboid"/>
    <property type="match status" value="1"/>
</dbReference>
<evidence type="ECO:0000256" key="9">
    <source>
        <dbReference type="ARBA" id="ARBA00023136"/>
    </source>
</evidence>
<feature type="transmembrane region" description="Helical" evidence="10">
    <location>
        <begin position="338"/>
        <end position="355"/>
    </location>
</feature>
<dbReference type="InterPro" id="IPR035952">
    <property type="entry name" value="Rhomboid-like_sf"/>
</dbReference>
<evidence type="ECO:0000256" key="2">
    <source>
        <dbReference type="ARBA" id="ARBA00004141"/>
    </source>
</evidence>
<feature type="transmembrane region" description="Helical" evidence="10">
    <location>
        <begin position="398"/>
        <end position="420"/>
    </location>
</feature>
<dbReference type="EC" id="3.4.21.105" evidence="10"/>
<dbReference type="GO" id="GO:0016020">
    <property type="term" value="C:membrane"/>
    <property type="evidence" value="ECO:0007669"/>
    <property type="project" value="UniProtKB-SubCell"/>
</dbReference>
<dbReference type="GO" id="GO:0004252">
    <property type="term" value="F:serine-type endopeptidase activity"/>
    <property type="evidence" value="ECO:0007669"/>
    <property type="project" value="InterPro"/>
</dbReference>
<dbReference type="InterPro" id="IPR002610">
    <property type="entry name" value="Peptidase_S54_rhomboid-like"/>
</dbReference>
<dbReference type="SUPFAM" id="SSF144091">
    <property type="entry name" value="Rhomboid-like"/>
    <property type="match status" value="1"/>
</dbReference>
<evidence type="ECO:0000259" key="12">
    <source>
        <dbReference type="Pfam" id="PF01694"/>
    </source>
</evidence>
<feature type="region of interest" description="Disordered" evidence="11">
    <location>
        <begin position="1"/>
        <end position="33"/>
    </location>
</feature>
<comment type="caution">
    <text evidence="13">The sequence shown here is derived from an EMBL/GenBank/DDBJ whole genome shotgun (WGS) entry which is preliminary data.</text>
</comment>
<feature type="region of interest" description="Disordered" evidence="11">
    <location>
        <begin position="82"/>
        <end position="110"/>
    </location>
</feature>
<evidence type="ECO:0000256" key="3">
    <source>
        <dbReference type="ARBA" id="ARBA00009045"/>
    </source>
</evidence>
<name>A0AAD7QLG9_9ASCO</name>
<dbReference type="Proteomes" id="UP001217417">
    <property type="component" value="Unassembled WGS sequence"/>
</dbReference>
<dbReference type="PANTHER" id="PTHR22936:SF69">
    <property type="entry name" value="RHOMBOID-LIKE PROTEIN"/>
    <property type="match status" value="1"/>
</dbReference>
<gene>
    <name evidence="13" type="ORF">POJ06DRAFT_30194</name>
</gene>
<feature type="transmembrane region" description="Helical" evidence="10">
    <location>
        <begin position="254"/>
        <end position="275"/>
    </location>
</feature>
<keyword evidence="8 10" id="KW-1133">Transmembrane helix</keyword>
<keyword evidence="7 10" id="KW-0720">Serine protease</keyword>
<comment type="subcellular location">
    <subcellularLocation>
        <location evidence="2 10">Membrane</location>
        <topology evidence="2 10">Multi-pass membrane protein</topology>
    </subcellularLocation>
</comment>
<evidence type="ECO:0000256" key="10">
    <source>
        <dbReference type="RuleBase" id="RU362115"/>
    </source>
</evidence>
<dbReference type="Gene3D" id="1.20.1540.10">
    <property type="entry name" value="Rhomboid-like"/>
    <property type="match status" value="1"/>
</dbReference>
<feature type="compositionally biased region" description="Pro residues" evidence="11">
    <location>
        <begin position="92"/>
        <end position="102"/>
    </location>
</feature>
<evidence type="ECO:0000256" key="1">
    <source>
        <dbReference type="ARBA" id="ARBA00000156"/>
    </source>
</evidence>
<evidence type="ECO:0000256" key="7">
    <source>
        <dbReference type="ARBA" id="ARBA00022825"/>
    </source>
</evidence>
<keyword evidence="9 10" id="KW-0472">Membrane</keyword>
<dbReference type="EMBL" id="JARPMG010000011">
    <property type="protein sequence ID" value="KAJ8097363.1"/>
    <property type="molecule type" value="Genomic_DNA"/>
</dbReference>
<feature type="transmembrane region" description="Helical" evidence="10">
    <location>
        <begin position="316"/>
        <end position="332"/>
    </location>
</feature>
<evidence type="ECO:0000313" key="14">
    <source>
        <dbReference type="Proteomes" id="UP001217417"/>
    </source>
</evidence>
<feature type="transmembrane region" description="Helical" evidence="10">
    <location>
        <begin position="117"/>
        <end position="139"/>
    </location>
</feature>
<evidence type="ECO:0000313" key="13">
    <source>
        <dbReference type="EMBL" id="KAJ8097363.1"/>
    </source>
</evidence>
<organism evidence="13 14">
    <name type="scientific">Lipomyces tetrasporus</name>
    <dbReference type="NCBI Taxonomy" id="54092"/>
    <lineage>
        <taxon>Eukaryota</taxon>
        <taxon>Fungi</taxon>
        <taxon>Dikarya</taxon>
        <taxon>Ascomycota</taxon>
        <taxon>Saccharomycotina</taxon>
        <taxon>Lipomycetes</taxon>
        <taxon>Lipomycetales</taxon>
        <taxon>Lipomycetaceae</taxon>
        <taxon>Lipomyces</taxon>
    </lineage>
</organism>
<reference evidence="13" key="1">
    <citation type="submission" date="2023-03" db="EMBL/GenBank/DDBJ databases">
        <title>Near-Complete genome sequence of Lipomyces tetrasporous NRRL Y-64009, an oleaginous yeast capable of growing on lignocellulosic hydrolysates.</title>
        <authorList>
            <consortium name="Lawrence Berkeley National Laboratory"/>
            <person name="Jagtap S.S."/>
            <person name="Liu J.-J."/>
            <person name="Walukiewicz H.E."/>
            <person name="Pangilinan J."/>
            <person name="Lipzen A."/>
            <person name="Ahrendt S."/>
            <person name="Koriabine M."/>
            <person name="Cobaugh K."/>
            <person name="Salamov A."/>
            <person name="Yoshinaga Y."/>
            <person name="Ng V."/>
            <person name="Daum C."/>
            <person name="Grigoriev I.V."/>
            <person name="Slininger P.J."/>
            <person name="Dien B.S."/>
            <person name="Jin Y.-S."/>
            <person name="Rao C.V."/>
        </authorList>
    </citation>
    <scope>NUCLEOTIDE SEQUENCE</scope>
    <source>
        <strain evidence="13">NRRL Y-64009</strain>
    </source>
</reference>
<evidence type="ECO:0000256" key="4">
    <source>
        <dbReference type="ARBA" id="ARBA00022670"/>
    </source>
</evidence>
<feature type="transmembrane region" description="Helical" evidence="10">
    <location>
        <begin position="281"/>
        <end position="304"/>
    </location>
</feature>
<feature type="domain" description="Peptidase S54 rhomboid" evidence="12">
    <location>
        <begin position="218"/>
        <end position="356"/>
    </location>
</feature>
<dbReference type="RefSeq" id="XP_056040813.1">
    <property type="nucleotide sequence ID" value="XM_056190751.1"/>
</dbReference>
<sequence length="455" mass="50002">MAPFDFFRKKSGGATENGDTISISSRTDDRFNKNQSYELSQMATEDSYSGSNSGIYSDPYADNVPLTNNHASQSYAYNPWNAQGNQQATSNMPPPGMMPPPAINMSPKNQQTKKRNIPWFTIAVSIIQIIVFVSELIVMSKYTGSIVASKPTFNPMIGPSTYVLIHMGARFTPCMQYISGVTDVKTSNFPCPNSTTIATNVCTLSELCGMGGVSDHPNQWWRFIIPMFLHAGFIHIIANMILQIPLGGSIERDIGTLKFAFVYILSGINGFLLGGNYTPDGIASTGASGALFGIIALSLLDLLLNWSLYEHPKRTLVSHLIEILISFALGLLPGLDNFAHIGGFLMGILLGLCLLRSPLKIRERTGQPIAADNYLKSKTLKDRLRNFGIMFSGRHPVWYMWVIVRLVMLALAACLVFVLIRNFDNGGGHCSWCKYLSCLPINGWCDTGYITTSSS</sequence>
<comment type="similarity">
    <text evidence="3 10">Belongs to the peptidase S54 family.</text>
</comment>
<evidence type="ECO:0000256" key="6">
    <source>
        <dbReference type="ARBA" id="ARBA00022801"/>
    </source>
</evidence>
<evidence type="ECO:0000256" key="8">
    <source>
        <dbReference type="ARBA" id="ARBA00022989"/>
    </source>
</evidence>